<evidence type="ECO:0000313" key="2">
    <source>
        <dbReference type="Proteomes" id="UP000593561"/>
    </source>
</evidence>
<dbReference type="Proteomes" id="UP000593561">
    <property type="component" value="Unassembled WGS sequence"/>
</dbReference>
<dbReference type="AlphaFoldDB" id="A0A7J8SL49"/>
<sequence>MGTDKTDQDHYGKIKLELNLLKDDYLRSYNKNYEQVENTTRIFGNQIENITANEIKPENLGNHLLNLSHIG</sequence>
<evidence type="ECO:0000313" key="1">
    <source>
        <dbReference type="EMBL" id="MBA0626844.1"/>
    </source>
</evidence>
<organism evidence="1 2">
    <name type="scientific">Gossypium davidsonii</name>
    <name type="common">Davidson's cotton</name>
    <name type="synonym">Gossypium klotzschianum subsp. davidsonii</name>
    <dbReference type="NCBI Taxonomy" id="34287"/>
    <lineage>
        <taxon>Eukaryota</taxon>
        <taxon>Viridiplantae</taxon>
        <taxon>Streptophyta</taxon>
        <taxon>Embryophyta</taxon>
        <taxon>Tracheophyta</taxon>
        <taxon>Spermatophyta</taxon>
        <taxon>Magnoliopsida</taxon>
        <taxon>eudicotyledons</taxon>
        <taxon>Gunneridae</taxon>
        <taxon>Pentapetalae</taxon>
        <taxon>rosids</taxon>
        <taxon>malvids</taxon>
        <taxon>Malvales</taxon>
        <taxon>Malvaceae</taxon>
        <taxon>Malvoideae</taxon>
        <taxon>Gossypium</taxon>
    </lineage>
</organism>
<reference evidence="1 2" key="1">
    <citation type="journal article" date="2019" name="Genome Biol. Evol.">
        <title>Insights into the evolution of the New World diploid cottons (Gossypium, subgenus Houzingenia) based on genome sequencing.</title>
        <authorList>
            <person name="Grover C.E."/>
            <person name="Arick M.A. 2nd"/>
            <person name="Thrash A."/>
            <person name="Conover J.L."/>
            <person name="Sanders W.S."/>
            <person name="Peterson D.G."/>
            <person name="Frelichowski J.E."/>
            <person name="Scheffler J.A."/>
            <person name="Scheffler B.E."/>
            <person name="Wendel J.F."/>
        </authorList>
    </citation>
    <scope>NUCLEOTIDE SEQUENCE [LARGE SCALE GENOMIC DNA]</scope>
    <source>
        <strain evidence="1">27</strain>
        <tissue evidence="1">Leaf</tissue>
    </source>
</reference>
<name>A0A7J8SL49_GOSDV</name>
<dbReference type="EMBL" id="JABFAC010000010">
    <property type="protein sequence ID" value="MBA0626844.1"/>
    <property type="molecule type" value="Genomic_DNA"/>
</dbReference>
<proteinExistence type="predicted"/>
<accession>A0A7J8SL49</accession>
<keyword evidence="2" id="KW-1185">Reference proteome</keyword>
<comment type="caution">
    <text evidence="1">The sequence shown here is derived from an EMBL/GenBank/DDBJ whole genome shotgun (WGS) entry which is preliminary data.</text>
</comment>
<gene>
    <name evidence="1" type="ORF">Godav_004431</name>
</gene>
<protein>
    <submittedName>
        <fullName evidence="1">Uncharacterized protein</fullName>
    </submittedName>
</protein>